<feature type="compositionally biased region" description="Polar residues" evidence="1">
    <location>
        <begin position="200"/>
        <end position="218"/>
    </location>
</feature>
<feature type="compositionally biased region" description="Polar residues" evidence="1">
    <location>
        <begin position="1"/>
        <end position="15"/>
    </location>
</feature>
<dbReference type="AlphaFoldDB" id="A0A179FYD1"/>
<dbReference type="KEGG" id="pchm:VFPPC_02513"/>
<dbReference type="Proteomes" id="UP000078397">
    <property type="component" value="Unassembled WGS sequence"/>
</dbReference>
<evidence type="ECO:0000313" key="2">
    <source>
        <dbReference type="EMBL" id="OAQ69969.1"/>
    </source>
</evidence>
<protein>
    <submittedName>
        <fullName evidence="2">Uncharacterized protein</fullName>
    </submittedName>
</protein>
<accession>A0A179FYD1</accession>
<name>A0A179FYD1_METCM</name>
<gene>
    <name evidence="2" type="ORF">VFPPC_02513</name>
</gene>
<feature type="compositionally biased region" description="Polar residues" evidence="1">
    <location>
        <begin position="73"/>
        <end position="93"/>
    </location>
</feature>
<keyword evidence="3" id="KW-1185">Reference proteome</keyword>
<evidence type="ECO:0000256" key="1">
    <source>
        <dbReference type="SAM" id="MobiDB-lite"/>
    </source>
</evidence>
<feature type="compositionally biased region" description="Basic and acidic residues" evidence="1">
    <location>
        <begin position="23"/>
        <end position="33"/>
    </location>
</feature>
<reference evidence="2 3" key="1">
    <citation type="journal article" date="2016" name="PLoS Pathog.">
        <title>Biosynthesis of antibiotic leucinostatins in bio-control fungus Purpureocillium lilacinum and their inhibition on phytophthora revealed by genome mining.</title>
        <authorList>
            <person name="Wang G."/>
            <person name="Liu Z."/>
            <person name="Lin R."/>
            <person name="Li E."/>
            <person name="Mao Z."/>
            <person name="Ling J."/>
            <person name="Yang Y."/>
            <person name="Yin W.B."/>
            <person name="Xie B."/>
        </authorList>
    </citation>
    <scope>NUCLEOTIDE SEQUENCE [LARGE SCALE GENOMIC DNA]</scope>
    <source>
        <strain evidence="2">170</strain>
    </source>
</reference>
<organism evidence="2 3">
    <name type="scientific">Pochonia chlamydosporia 170</name>
    <dbReference type="NCBI Taxonomy" id="1380566"/>
    <lineage>
        <taxon>Eukaryota</taxon>
        <taxon>Fungi</taxon>
        <taxon>Dikarya</taxon>
        <taxon>Ascomycota</taxon>
        <taxon>Pezizomycotina</taxon>
        <taxon>Sordariomycetes</taxon>
        <taxon>Hypocreomycetidae</taxon>
        <taxon>Hypocreales</taxon>
        <taxon>Clavicipitaceae</taxon>
        <taxon>Pochonia</taxon>
    </lineage>
</organism>
<feature type="compositionally biased region" description="Basic and acidic residues" evidence="1">
    <location>
        <begin position="49"/>
        <end position="70"/>
    </location>
</feature>
<proteinExistence type="predicted"/>
<feature type="region of interest" description="Disordered" evidence="1">
    <location>
        <begin position="195"/>
        <end position="219"/>
    </location>
</feature>
<feature type="region of interest" description="Disordered" evidence="1">
    <location>
        <begin position="1"/>
        <end position="119"/>
    </location>
</feature>
<dbReference type="RefSeq" id="XP_018146506.1">
    <property type="nucleotide sequence ID" value="XM_018282152.1"/>
</dbReference>
<sequence length="412" mass="45849">MSVDTITTGARNANMDSAIADPILHKPIEDHPKGKISKAPIVIQQPEAQEARSKISGQKEEIVDPRKYDGDGDSSTTERQPSTTAEEASTPTGDVTPRGPSPLPEVPDMVPETSDLAKPRFNDQPLRRLLERASGNEVNHSPIRTTLRTETHEGEGANWAKMPSVDMFGVNPVTMPNLHKLLTQNNDQIRGVQDQPMEQLDTSSSQPALPGQECQSESKGYFDVPPTENSLDISCGPEVLLHDIVTFTEQNHHCDGNEPRWNEKQFQNTFEVAIALAEPYVQQAIDVGNDNEFVPELLARLNDIITQASPKVDDDLTQKLGMPQPEGAKQSASCLDDQKLKPWQESRDTYSKSVEICRYGGVRDGNEARRSVHCPRYFVSQKRERGLDRGMVCYTVAMGKQARGKQETRIWR</sequence>
<dbReference type="EMBL" id="LSBJ02000002">
    <property type="protein sequence ID" value="OAQ69969.1"/>
    <property type="molecule type" value="Genomic_DNA"/>
</dbReference>
<comment type="caution">
    <text evidence="2">The sequence shown here is derived from an EMBL/GenBank/DDBJ whole genome shotgun (WGS) entry which is preliminary data.</text>
</comment>
<dbReference type="GeneID" id="28846146"/>
<evidence type="ECO:0000313" key="3">
    <source>
        <dbReference type="Proteomes" id="UP000078397"/>
    </source>
</evidence>